<feature type="domain" description="DUF4378" evidence="2">
    <location>
        <begin position="666"/>
        <end position="821"/>
    </location>
</feature>
<reference evidence="5" key="1">
    <citation type="journal article" date="2013" name="Science">
        <title>The Amborella genome and the evolution of flowering plants.</title>
        <authorList>
            <consortium name="Amborella Genome Project"/>
        </authorList>
    </citation>
    <scope>NUCLEOTIDE SEQUENCE [LARGE SCALE GENOMIC DNA]</scope>
</reference>
<dbReference type="OMA" id="KSWDGCL"/>
<organism evidence="4 5">
    <name type="scientific">Amborella trichopoda</name>
    <dbReference type="NCBI Taxonomy" id="13333"/>
    <lineage>
        <taxon>Eukaryota</taxon>
        <taxon>Viridiplantae</taxon>
        <taxon>Streptophyta</taxon>
        <taxon>Embryophyta</taxon>
        <taxon>Tracheophyta</taxon>
        <taxon>Spermatophyta</taxon>
        <taxon>Magnoliopsida</taxon>
        <taxon>Amborellales</taxon>
        <taxon>Amborellaceae</taxon>
        <taxon>Amborella</taxon>
    </lineage>
</organism>
<feature type="region of interest" description="Disordered" evidence="1">
    <location>
        <begin position="181"/>
        <end position="207"/>
    </location>
</feature>
<feature type="compositionally biased region" description="Low complexity" evidence="1">
    <location>
        <begin position="269"/>
        <end position="287"/>
    </location>
</feature>
<dbReference type="AlphaFoldDB" id="U5D8R8"/>
<feature type="compositionally biased region" description="Polar residues" evidence="1">
    <location>
        <begin position="246"/>
        <end position="258"/>
    </location>
</feature>
<evidence type="ECO:0000256" key="1">
    <source>
        <dbReference type="SAM" id="MobiDB-lite"/>
    </source>
</evidence>
<keyword evidence="5" id="KW-1185">Reference proteome</keyword>
<dbReference type="eggNOG" id="ENOG502QQK5">
    <property type="taxonomic scope" value="Eukaryota"/>
</dbReference>
<evidence type="ECO:0000313" key="4">
    <source>
        <dbReference type="EMBL" id="ERN16783.1"/>
    </source>
</evidence>
<dbReference type="Pfam" id="PF14309">
    <property type="entry name" value="DUF4378"/>
    <property type="match status" value="1"/>
</dbReference>
<feature type="compositionally biased region" description="Polar residues" evidence="1">
    <location>
        <begin position="181"/>
        <end position="205"/>
    </location>
</feature>
<feature type="compositionally biased region" description="Basic and acidic residues" evidence="1">
    <location>
        <begin position="322"/>
        <end position="351"/>
    </location>
</feature>
<dbReference type="OrthoDB" id="765769at2759"/>
<feature type="region of interest" description="Disordered" evidence="1">
    <location>
        <begin position="515"/>
        <end position="537"/>
    </location>
</feature>
<proteinExistence type="predicted"/>
<sequence>MGGEKQGVWSQLFGNGGSMRRKLGFHQKIIPAETQKEDPRKFDDEKMLLDKLLPILDENRGQDVHTKRSETSSIASSTEVEVVGSKAPGVVARLMGLDSLPSKDVLETNSTRFTVAIHGIPIRNQSNKLDIVSKKSMEMSPQKLQKTCLIEKRPTTQRFQYENMNIPLISRNSQSKHLVRNNQEGNERTQWVSPNSKESDSSSVIGRNRGKSISLAVQAKVNVQRREGLSNGSMVQKALPDESRLNRQLRSQPNVQNTKQKKPVPSSVLKQNNLKQNSSKVSSSKPSITKEHVGLTSDRKNEPRSKSQDRFTNVAKAGIKKASLERSALDKEPASSRDKVSGGKKRQIDGALRAEKRRPGVTVLAEDKRVFRGNLSGRAESEKRNNMWHPDEETISSSSSKCMDVVSFTFSSPMMPMPRPRPYMETTEEHTQIVKDDLIFGSRGEMNFSSAKTRHPSSNHGSRVLGGDALGSLLEQKLKELTSVGVTSSKVSGALATASILQDLIHKLNTQSLATKEEEKKGTVRPQKDNSCRGTSSIESDCWSACGPTSNTKLEFLVPETTRDGKLNATKGRLATLKSMAGDDCDYQSPVSTLEAAFPCDSCNSSESFDSSTLGIKLHPTLLSKTAEPEAEELSDSASSLIPEISNFTPLEIGVKRGQQRVERAELEYVREIISSSDLRSEYLAGSGEFIDPLLFDRLERGNHERGLKQEDRMDSKAAFLHRKVVFDCVGEFVDSKYSRCGKGGYKVWARGLVAISNKHGLVEEACVEISRWKSMGECMVDEIIEKDMSIGLGKWVDFEAERFELGTVVEMDLFQALVDEVVDDILGWPRL</sequence>
<evidence type="ECO:0000313" key="5">
    <source>
        <dbReference type="Proteomes" id="UP000017836"/>
    </source>
</evidence>
<feature type="domain" description="DUF3741" evidence="3">
    <location>
        <begin position="76"/>
        <end position="105"/>
    </location>
</feature>
<evidence type="ECO:0000259" key="2">
    <source>
        <dbReference type="Pfam" id="PF14309"/>
    </source>
</evidence>
<feature type="compositionally biased region" description="Basic and acidic residues" evidence="1">
    <location>
        <begin position="288"/>
        <end position="309"/>
    </location>
</feature>
<dbReference type="InterPro" id="IPR032795">
    <property type="entry name" value="DUF3741-assoc"/>
</dbReference>
<protein>
    <recommendedName>
        <fullName evidence="6">DUF4378 domain-containing protein</fullName>
    </recommendedName>
</protein>
<dbReference type="Gramene" id="ERN16783">
    <property type="protein sequence ID" value="ERN16783"/>
    <property type="gene ID" value="AMTR_s00057p00077370"/>
</dbReference>
<dbReference type="EMBL" id="KI392405">
    <property type="protein sequence ID" value="ERN16783.1"/>
    <property type="molecule type" value="Genomic_DNA"/>
</dbReference>
<evidence type="ECO:0000259" key="3">
    <source>
        <dbReference type="Pfam" id="PF14383"/>
    </source>
</evidence>
<dbReference type="PANTHER" id="PTHR21726:SF29">
    <property type="entry name" value="EXPRESSED PROTEIN"/>
    <property type="match status" value="1"/>
</dbReference>
<feature type="compositionally biased region" description="Basic and acidic residues" evidence="1">
    <location>
        <begin position="515"/>
        <end position="531"/>
    </location>
</feature>
<dbReference type="Pfam" id="PF14383">
    <property type="entry name" value="VARLMGL"/>
    <property type="match status" value="1"/>
</dbReference>
<accession>U5D8R8</accession>
<name>U5D8R8_AMBTC</name>
<dbReference type="KEGG" id="atr:18445109"/>
<dbReference type="STRING" id="13333.U5D8R8"/>
<feature type="region of interest" description="Disordered" evidence="1">
    <location>
        <begin position="227"/>
        <end position="351"/>
    </location>
</feature>
<dbReference type="InterPro" id="IPR025486">
    <property type="entry name" value="DUF4378"/>
</dbReference>
<dbReference type="HOGENOM" id="CLU_341122_0_0_1"/>
<dbReference type="PANTHER" id="PTHR21726">
    <property type="entry name" value="PHOSPHATIDYLINOSITOL N-ACETYLGLUCOSAMINYLTRANSFERASE SUBUNIT P DOWN SYNDROME CRITICAL REGION PROTEIN 5 -RELATED"/>
    <property type="match status" value="1"/>
</dbReference>
<evidence type="ECO:0008006" key="6">
    <source>
        <dbReference type="Google" id="ProtNLM"/>
    </source>
</evidence>
<gene>
    <name evidence="4" type="ORF">AMTR_s00057p00077370</name>
</gene>
<dbReference type="Proteomes" id="UP000017836">
    <property type="component" value="Unassembled WGS sequence"/>
</dbReference>